<evidence type="ECO:0000259" key="4">
    <source>
        <dbReference type="Pfam" id="PF00534"/>
    </source>
</evidence>
<name>A0A4R9AT60_9MICO</name>
<dbReference type="AlphaFoldDB" id="A0A4R9AT60"/>
<evidence type="ECO:0000259" key="5">
    <source>
        <dbReference type="Pfam" id="PF13439"/>
    </source>
</evidence>
<dbReference type="Proteomes" id="UP000298154">
    <property type="component" value="Unassembled WGS sequence"/>
</dbReference>
<organism evidence="6 7">
    <name type="scientific">Cryobacterium ruanii</name>
    <dbReference type="NCBI Taxonomy" id="1259197"/>
    <lineage>
        <taxon>Bacteria</taxon>
        <taxon>Bacillati</taxon>
        <taxon>Actinomycetota</taxon>
        <taxon>Actinomycetes</taxon>
        <taxon>Micrococcales</taxon>
        <taxon>Microbacteriaceae</taxon>
        <taxon>Cryobacterium</taxon>
    </lineage>
</organism>
<dbReference type="PANTHER" id="PTHR45947:SF3">
    <property type="entry name" value="SULFOQUINOVOSYL TRANSFERASE SQD2"/>
    <property type="match status" value="1"/>
</dbReference>
<evidence type="ECO:0000256" key="1">
    <source>
        <dbReference type="ARBA" id="ARBA00021292"/>
    </source>
</evidence>
<dbReference type="OrthoDB" id="9801573at2"/>
<dbReference type="Pfam" id="PF13439">
    <property type="entry name" value="Glyco_transf_4"/>
    <property type="match status" value="1"/>
</dbReference>
<comment type="caution">
    <text evidence="6">The sequence shown here is derived from an EMBL/GenBank/DDBJ whole genome shotgun (WGS) entry which is preliminary data.</text>
</comment>
<dbReference type="InterPro" id="IPR028098">
    <property type="entry name" value="Glyco_trans_4-like_N"/>
</dbReference>
<feature type="domain" description="Glycosyltransferase subfamily 4-like N-terminal" evidence="5">
    <location>
        <begin position="14"/>
        <end position="183"/>
    </location>
</feature>
<evidence type="ECO:0000256" key="2">
    <source>
        <dbReference type="ARBA" id="ARBA00022676"/>
    </source>
</evidence>
<dbReference type="PANTHER" id="PTHR45947">
    <property type="entry name" value="SULFOQUINOVOSYL TRANSFERASE SQD2"/>
    <property type="match status" value="1"/>
</dbReference>
<dbReference type="SUPFAM" id="SSF53756">
    <property type="entry name" value="UDP-Glycosyltransferase/glycogen phosphorylase"/>
    <property type="match status" value="1"/>
</dbReference>
<dbReference type="RefSeq" id="WP_134553874.1">
    <property type="nucleotide sequence ID" value="NZ_SOHK01000004.1"/>
</dbReference>
<gene>
    <name evidence="6" type="ORF">E3T47_01500</name>
</gene>
<proteinExistence type="predicted"/>
<dbReference type="GO" id="GO:0016757">
    <property type="term" value="F:glycosyltransferase activity"/>
    <property type="evidence" value="ECO:0007669"/>
    <property type="project" value="UniProtKB-KW"/>
</dbReference>
<keyword evidence="3 6" id="KW-0808">Transferase</keyword>
<dbReference type="Pfam" id="PF00534">
    <property type="entry name" value="Glycos_transf_1"/>
    <property type="match status" value="1"/>
</dbReference>
<keyword evidence="7" id="KW-1185">Reference proteome</keyword>
<accession>A0A4R9AT60</accession>
<sequence length="391" mass="43615">MAGLIAHEWIETRGGAERVLDNMVAEYSTADIACLWDDAPSRYPDNRVLQSWMSASPLRKNKALALPLMSATWRNWRADQNYDWVLASSYVFAHHAQFTTKTHSPLKFSYVHTPARYLWAPELDPRGRRAIARATSPLLRAIDRRAASADSYLAANSEFVRERILRSWNRDSRVIYPPVDVNRIMSVRDWTSEISEKETRLIEGLPQTFLLGASRFVEYKGLDIVIRAGERARLPVVIAGNGPLADKLRAQAETASVPVTIIQSPSDSLLYCLYQRALAYVFPPIEDFGIMPIEAMAAGCPVLVNTVGGTSESVTHGISGFQLDRFDGEDLIRAIDAASSLDRGAVQESARRFDSVLFRSELQSWVNHGLRGETSFEATQQSTRLGTGVLL</sequence>
<dbReference type="Gene3D" id="3.40.50.2000">
    <property type="entry name" value="Glycogen Phosphorylase B"/>
    <property type="match status" value="2"/>
</dbReference>
<dbReference type="InterPro" id="IPR050194">
    <property type="entry name" value="Glycosyltransferase_grp1"/>
</dbReference>
<dbReference type="InterPro" id="IPR001296">
    <property type="entry name" value="Glyco_trans_1"/>
</dbReference>
<evidence type="ECO:0000313" key="7">
    <source>
        <dbReference type="Proteomes" id="UP000298154"/>
    </source>
</evidence>
<protein>
    <recommendedName>
        <fullName evidence="1">D-inositol 3-phosphate glycosyltransferase</fullName>
    </recommendedName>
</protein>
<reference evidence="6 7" key="1">
    <citation type="submission" date="2019-03" db="EMBL/GenBank/DDBJ databases">
        <title>Genomics of glacier-inhabiting Cryobacterium strains.</title>
        <authorList>
            <person name="Liu Q."/>
            <person name="Xin Y.-H."/>
        </authorList>
    </citation>
    <scope>NUCLEOTIDE SEQUENCE [LARGE SCALE GENOMIC DNA]</scope>
    <source>
        <strain evidence="6 7">Sr36</strain>
    </source>
</reference>
<keyword evidence="2" id="KW-0328">Glycosyltransferase</keyword>
<evidence type="ECO:0000313" key="6">
    <source>
        <dbReference type="EMBL" id="TFD69485.1"/>
    </source>
</evidence>
<dbReference type="EMBL" id="SOHK01000004">
    <property type="protein sequence ID" value="TFD69485.1"/>
    <property type="molecule type" value="Genomic_DNA"/>
</dbReference>
<dbReference type="GO" id="GO:1901137">
    <property type="term" value="P:carbohydrate derivative biosynthetic process"/>
    <property type="evidence" value="ECO:0007669"/>
    <property type="project" value="UniProtKB-ARBA"/>
</dbReference>
<feature type="domain" description="Glycosyl transferase family 1" evidence="4">
    <location>
        <begin position="207"/>
        <end position="342"/>
    </location>
</feature>
<evidence type="ECO:0000256" key="3">
    <source>
        <dbReference type="ARBA" id="ARBA00022679"/>
    </source>
</evidence>